<dbReference type="RefSeq" id="WP_003927721.1">
    <property type="nucleotide sequence ID" value="NZ_BCTB01000047.1"/>
</dbReference>
<accession>A0A100XH65</accession>
<feature type="transmembrane region" description="Helical" evidence="2">
    <location>
        <begin position="89"/>
        <end position="115"/>
    </location>
</feature>
<dbReference type="OrthoDB" id="4380755at2"/>
<dbReference type="STRING" id="1797.RMCT_3566"/>
<evidence type="ECO:0000256" key="1">
    <source>
        <dbReference type="SAM" id="MobiDB-lite"/>
    </source>
</evidence>
<dbReference type="OMA" id="HAATKIE"/>
<reference evidence="4" key="2">
    <citation type="submission" date="2016-02" db="EMBL/GenBank/DDBJ databases">
        <title>Draft genome sequence of five rapidly growing Mycobacterium species.</title>
        <authorList>
            <person name="Katahira K."/>
            <person name="Gotou Y."/>
            <person name="Iida K."/>
            <person name="Ogura Y."/>
            <person name="Hayashi T."/>
        </authorList>
    </citation>
    <scope>NUCLEOTIDE SEQUENCE [LARGE SCALE GENOMIC DNA]</scope>
    <source>
        <strain evidence="4">JCM6362</strain>
    </source>
</reference>
<keyword evidence="2" id="KW-1133">Transmembrane helix</keyword>
<evidence type="ECO:0000256" key="2">
    <source>
        <dbReference type="SAM" id="Phobius"/>
    </source>
</evidence>
<sequence length="403" mass="41960">MTNWTGGGDFGGPNPIGGDPSGGQPGGGWGAPPPPPTQWTPEQPPQWGNPQQPGFPPPGPQQFGPAQPGWGGQWGQPPPPDGPKRNRKALLVTLGAGAAVLVVLVVVGVIALSGLGGSGDGGSSRSAGAAVQGYLEALARGDAEAALSYGAGEPASKELLTDEVLKSQIEKMPISNIRILSDDSDNGVGFGKVHATVNFGDQVSDVTFLMKKSGNVWKLDSAAVRLDLSTQASSNRAMSTLTVFGKTVGDSVLYLFPGYIEWGTNNKNVTAQGQPLLLDALTGYAGGSAPKIVLSDSARKSITSAVRSYLDECARSKSLSPEGCPQRAFEYGAVDGTVTWHAPGTDNLQISFDGYSMEARVTLNGQFPYTVQGRDGAPINGSDHFMLYGRADLNQTPPVLKWN</sequence>
<gene>
    <name evidence="3" type="ORF">RMCT_3566</name>
</gene>
<proteinExistence type="predicted"/>
<feature type="compositionally biased region" description="Gly residues" evidence="1">
    <location>
        <begin position="1"/>
        <end position="30"/>
    </location>
</feature>
<dbReference type="AlphaFoldDB" id="A0A100XH65"/>
<feature type="compositionally biased region" description="Pro residues" evidence="1">
    <location>
        <begin position="31"/>
        <end position="44"/>
    </location>
</feature>
<feature type="region of interest" description="Disordered" evidence="1">
    <location>
        <begin position="1"/>
        <end position="86"/>
    </location>
</feature>
<keyword evidence="2" id="KW-0472">Membrane</keyword>
<evidence type="ECO:0000313" key="3">
    <source>
        <dbReference type="EMBL" id="GAT16597.1"/>
    </source>
</evidence>
<evidence type="ECO:0000313" key="4">
    <source>
        <dbReference type="Proteomes" id="UP000069654"/>
    </source>
</evidence>
<protein>
    <submittedName>
        <fullName evidence="3">Uncharacterized protein</fullName>
    </submittedName>
</protein>
<organism evidence="3 4">
    <name type="scientific">Mycolicibacterium thermoresistibile</name>
    <name type="common">Mycobacterium thermoresistibile</name>
    <dbReference type="NCBI Taxonomy" id="1797"/>
    <lineage>
        <taxon>Bacteria</taxon>
        <taxon>Bacillati</taxon>
        <taxon>Actinomycetota</taxon>
        <taxon>Actinomycetes</taxon>
        <taxon>Mycobacteriales</taxon>
        <taxon>Mycobacteriaceae</taxon>
        <taxon>Mycolicibacterium</taxon>
    </lineage>
</organism>
<dbReference type="Proteomes" id="UP000069654">
    <property type="component" value="Unassembled WGS sequence"/>
</dbReference>
<name>A0A100XH65_MYCTH</name>
<comment type="caution">
    <text evidence="3">The sequence shown here is derived from an EMBL/GenBank/DDBJ whole genome shotgun (WGS) entry which is preliminary data.</text>
</comment>
<reference evidence="3 4" key="1">
    <citation type="journal article" date="2016" name="Genome Announc.">
        <title>Draft Genome Sequences of Five Rapidly Growing Mycobacterium Species, M. thermoresistibile, M. fortuitum subsp. acetamidolyticum, M. canariasense, M. brisbanense, and M. novocastrense.</title>
        <authorList>
            <person name="Katahira K."/>
            <person name="Ogura Y."/>
            <person name="Gotoh Y."/>
            <person name="Hayashi T."/>
        </authorList>
    </citation>
    <scope>NUCLEOTIDE SEQUENCE [LARGE SCALE GENOMIC DNA]</scope>
    <source>
        <strain evidence="3 4">JCM6362</strain>
    </source>
</reference>
<keyword evidence="2" id="KW-0812">Transmembrane</keyword>
<dbReference type="EMBL" id="BCTB01000047">
    <property type="protein sequence ID" value="GAT16597.1"/>
    <property type="molecule type" value="Genomic_DNA"/>
</dbReference>